<organism evidence="2 3">
    <name type="scientific">Sphaerisporangium flaviroseum</name>
    <dbReference type="NCBI Taxonomy" id="509199"/>
    <lineage>
        <taxon>Bacteria</taxon>
        <taxon>Bacillati</taxon>
        <taxon>Actinomycetota</taxon>
        <taxon>Actinomycetes</taxon>
        <taxon>Streptosporangiales</taxon>
        <taxon>Streptosporangiaceae</taxon>
        <taxon>Sphaerisporangium</taxon>
    </lineage>
</organism>
<dbReference type="PANTHER" id="PTHR45527">
    <property type="entry name" value="NONRIBOSOMAL PEPTIDE SYNTHETASE"/>
    <property type="match status" value="1"/>
</dbReference>
<dbReference type="InterPro" id="IPR001242">
    <property type="entry name" value="Condensation_dom"/>
</dbReference>
<dbReference type="RefSeq" id="WP_344946903.1">
    <property type="nucleotide sequence ID" value="NZ_BAAAZR010000028.1"/>
</dbReference>
<protein>
    <recommendedName>
        <fullName evidence="1">Condensation domain-containing protein</fullName>
    </recommendedName>
</protein>
<dbReference type="InterPro" id="IPR023213">
    <property type="entry name" value="CAT-like_dom_sf"/>
</dbReference>
<reference evidence="3" key="1">
    <citation type="journal article" date="2019" name="Int. J. Syst. Evol. Microbiol.">
        <title>The Global Catalogue of Microorganisms (GCM) 10K type strain sequencing project: providing services to taxonomists for standard genome sequencing and annotation.</title>
        <authorList>
            <consortium name="The Broad Institute Genomics Platform"/>
            <consortium name="The Broad Institute Genome Sequencing Center for Infectious Disease"/>
            <person name="Wu L."/>
            <person name="Ma J."/>
        </authorList>
    </citation>
    <scope>NUCLEOTIDE SEQUENCE [LARGE SCALE GENOMIC DNA]</scope>
    <source>
        <strain evidence="3">JCM 16908</strain>
    </source>
</reference>
<accession>A0ABP7IXA6</accession>
<dbReference type="SUPFAM" id="SSF52777">
    <property type="entry name" value="CoA-dependent acyltransferases"/>
    <property type="match status" value="2"/>
</dbReference>
<evidence type="ECO:0000313" key="2">
    <source>
        <dbReference type="EMBL" id="GAA3828998.1"/>
    </source>
</evidence>
<dbReference type="Proteomes" id="UP001500888">
    <property type="component" value="Unassembled WGS sequence"/>
</dbReference>
<evidence type="ECO:0000259" key="1">
    <source>
        <dbReference type="Pfam" id="PF00668"/>
    </source>
</evidence>
<keyword evidence="3" id="KW-1185">Reference proteome</keyword>
<dbReference type="EMBL" id="BAAAZR010000028">
    <property type="protein sequence ID" value="GAA3828998.1"/>
    <property type="molecule type" value="Genomic_DNA"/>
</dbReference>
<sequence>MPVDAPLSYGQLFSWREIERYPQDWMRDANLPTAWDLRGAPPDRVVPALNRLVEIHEPLRSTYHLRDGDPVQRLDSATSLPVEHIDRPVTDRGDPERAKEKLAAVPFPMTGDRNWRGVLVTDDGAPKYLALSFSHLILDVWSIHHLQDHFRALLADPDATMRLGPTPRELAYQQRGESWRDRQQASERYWRRVLTDGLMDGPPTLPARVKRNRIEATLHSRRLGGVAAEAGRRLGVTAPAVIMALIAAGLARHTGTDRVTMSLMASNRFAPEHQHVIGTMNQLIPVVANVDQGATLGEHIKHLHWVSARAYRYSCYDFDRVAALAADITAQTGRSPDHDCWINHLFRCWFNYIQQDRVPSDPTDQTPAELVWTPVAQQYGQPFRVRVSVHGGRTSVMMLADPDVIPAEALTDILRVIAHGTQLAATTPETSLKDLWNTRSETLPPSLFPRDIPTLPHQP</sequence>
<proteinExistence type="predicted"/>
<feature type="domain" description="Condensation" evidence="1">
    <location>
        <begin position="42"/>
        <end position="325"/>
    </location>
</feature>
<evidence type="ECO:0000313" key="3">
    <source>
        <dbReference type="Proteomes" id="UP001500888"/>
    </source>
</evidence>
<gene>
    <name evidence="2" type="ORF">GCM10022226_57270</name>
</gene>
<comment type="caution">
    <text evidence="2">The sequence shown here is derived from an EMBL/GenBank/DDBJ whole genome shotgun (WGS) entry which is preliminary data.</text>
</comment>
<dbReference type="PANTHER" id="PTHR45527:SF1">
    <property type="entry name" value="FATTY ACID SYNTHASE"/>
    <property type="match status" value="1"/>
</dbReference>
<dbReference type="Gene3D" id="3.30.559.30">
    <property type="entry name" value="Nonribosomal peptide synthetase, condensation domain"/>
    <property type="match status" value="1"/>
</dbReference>
<dbReference type="Pfam" id="PF00668">
    <property type="entry name" value="Condensation"/>
    <property type="match status" value="1"/>
</dbReference>
<dbReference type="Gene3D" id="3.30.559.10">
    <property type="entry name" value="Chloramphenicol acetyltransferase-like domain"/>
    <property type="match status" value="1"/>
</dbReference>
<name>A0ABP7IXA6_9ACTN</name>